<gene>
    <name evidence="2" type="ORF">AOQ84DRAFT_177889</name>
</gene>
<dbReference type="Proteomes" id="UP000250140">
    <property type="component" value="Unassembled WGS sequence"/>
</dbReference>
<sequence length="136" mass="14044">MSPMAPFLWGAIVKEASASHPTLLSLLALHNPQPTVSDQQVITTIHASFFALNTLTNASMAPTGYPPKPSKTGSYAPRTSSTSTSGTTQSIYANSATSSKSNRGYTSKPTTVVIHNGGGQSNGTSSTSAGNSGYYQ</sequence>
<reference evidence="2 3" key="1">
    <citation type="journal article" date="2016" name="Nat. Commun.">
        <title>Ectomycorrhizal ecology is imprinted in the genome of the dominant symbiotic fungus Cenococcum geophilum.</title>
        <authorList>
            <consortium name="DOE Joint Genome Institute"/>
            <person name="Peter M."/>
            <person name="Kohler A."/>
            <person name="Ohm R.A."/>
            <person name="Kuo A."/>
            <person name="Krutzmann J."/>
            <person name="Morin E."/>
            <person name="Arend M."/>
            <person name="Barry K.W."/>
            <person name="Binder M."/>
            <person name="Choi C."/>
            <person name="Clum A."/>
            <person name="Copeland A."/>
            <person name="Grisel N."/>
            <person name="Haridas S."/>
            <person name="Kipfer T."/>
            <person name="LaButti K."/>
            <person name="Lindquist E."/>
            <person name="Lipzen A."/>
            <person name="Maire R."/>
            <person name="Meier B."/>
            <person name="Mihaltcheva S."/>
            <person name="Molinier V."/>
            <person name="Murat C."/>
            <person name="Poggeler S."/>
            <person name="Quandt C.A."/>
            <person name="Sperisen C."/>
            <person name="Tritt A."/>
            <person name="Tisserant E."/>
            <person name="Crous P.W."/>
            <person name="Henrissat B."/>
            <person name="Nehls U."/>
            <person name="Egli S."/>
            <person name="Spatafora J.W."/>
            <person name="Grigoriev I.V."/>
            <person name="Martin F.M."/>
        </authorList>
    </citation>
    <scope>NUCLEOTIDE SEQUENCE [LARGE SCALE GENOMIC DNA]</scope>
    <source>
        <strain evidence="2 3">CBS 207.34</strain>
    </source>
</reference>
<organism evidence="2 3">
    <name type="scientific">Glonium stellatum</name>
    <dbReference type="NCBI Taxonomy" id="574774"/>
    <lineage>
        <taxon>Eukaryota</taxon>
        <taxon>Fungi</taxon>
        <taxon>Dikarya</taxon>
        <taxon>Ascomycota</taxon>
        <taxon>Pezizomycotina</taxon>
        <taxon>Dothideomycetes</taxon>
        <taxon>Pleosporomycetidae</taxon>
        <taxon>Gloniales</taxon>
        <taxon>Gloniaceae</taxon>
        <taxon>Glonium</taxon>
    </lineage>
</organism>
<evidence type="ECO:0000313" key="2">
    <source>
        <dbReference type="EMBL" id="OCL11786.1"/>
    </source>
</evidence>
<dbReference type="AlphaFoldDB" id="A0A8E2F7Z5"/>
<feature type="compositionally biased region" description="Low complexity" evidence="1">
    <location>
        <begin position="79"/>
        <end position="90"/>
    </location>
</feature>
<dbReference type="EMBL" id="KV748989">
    <property type="protein sequence ID" value="OCL11786.1"/>
    <property type="molecule type" value="Genomic_DNA"/>
</dbReference>
<feature type="compositionally biased region" description="Low complexity" evidence="1">
    <location>
        <begin position="122"/>
        <end position="136"/>
    </location>
</feature>
<feature type="compositionally biased region" description="Polar residues" evidence="1">
    <location>
        <begin position="91"/>
        <end position="110"/>
    </location>
</feature>
<evidence type="ECO:0000256" key="1">
    <source>
        <dbReference type="SAM" id="MobiDB-lite"/>
    </source>
</evidence>
<proteinExistence type="predicted"/>
<evidence type="ECO:0000313" key="3">
    <source>
        <dbReference type="Proteomes" id="UP000250140"/>
    </source>
</evidence>
<protein>
    <submittedName>
        <fullName evidence="2">Uncharacterized protein</fullName>
    </submittedName>
</protein>
<accession>A0A8E2F7Z5</accession>
<keyword evidence="3" id="KW-1185">Reference proteome</keyword>
<name>A0A8E2F7Z5_9PEZI</name>
<feature type="region of interest" description="Disordered" evidence="1">
    <location>
        <begin position="60"/>
        <end position="136"/>
    </location>
</feature>